<reference evidence="2 3" key="1">
    <citation type="submission" date="2017-04" db="EMBL/GenBank/DDBJ databases">
        <title>The genome sequence of Weissella cibaria isolated from wild Drosophila.</title>
        <authorList>
            <person name="Ricks N.J."/>
            <person name="Carroll C."/>
            <person name="Walters A."/>
            <person name="Newell P.D."/>
            <person name="Chaston J.M."/>
        </authorList>
    </citation>
    <scope>NUCLEOTIDE SEQUENCE [LARGE SCALE GENOMIC DNA]</scope>
    <source>
        <strain evidence="2 3">DmW_103</strain>
    </source>
</reference>
<keyword evidence="1" id="KW-1133">Transmembrane helix</keyword>
<accession>A0A1X4JN81</accession>
<dbReference type="RefSeq" id="WP_085637424.1">
    <property type="nucleotide sequence ID" value="NZ_NDXJ01000003.1"/>
</dbReference>
<sequence>MDRKIEGIIAALMTVIWLVLLNVFFAGKVTAPDQVKILPDMRITYIRLEATPEYTAVSYDNVTMKNNSNVISGAIGAKGYHLDSPVDLAVFNTERLIFKHSIRINQNFKFNLPEKLNKDAQIKFELLDRHGNILNKSSDFQLAAWHVLTSVSQPLKKNFGDISFGNSRLDIKNFKIVNTPKTGLSFTNKIAYQTTLPMQMNRSDNDETNVITARPNSIRPITKFETNLLLPTETTNLVNWANPQGSMIHGDKLYIVYESNTKKKYGRVVMFDLKKLGRAGVIGGGKNRLRELEKLVNGQRFVATKMLQALDSVQVGPEFYTGHGQALSFDAKSKRLWLMAEGDDAYKQSLTQVDLKTLAPVESADFSFTDPRSHDKINSERNFAIDNTGNMYIVSVVTNKTKKDTNLQNGDVMLYHGRMVDGKPKFSVTPTVIRSKPGYYTQFLSFNEKDQKLYYITDGAYLAIPMTKWLVGSLTYPDFDMGVYATQDGGTREFEAMDWGPTHQSYLVVNRGAELMKGQ</sequence>
<feature type="transmembrane region" description="Helical" evidence="1">
    <location>
        <begin position="7"/>
        <end position="27"/>
    </location>
</feature>
<dbReference type="EMBL" id="NDXJ01000003">
    <property type="protein sequence ID" value="OSP90123.1"/>
    <property type="molecule type" value="Genomic_DNA"/>
</dbReference>
<comment type="caution">
    <text evidence="2">The sequence shown here is derived from an EMBL/GenBank/DDBJ whole genome shotgun (WGS) entry which is preliminary data.</text>
</comment>
<proteinExistence type="predicted"/>
<organism evidence="2 3">
    <name type="scientific">Weissella cibaria</name>
    <dbReference type="NCBI Taxonomy" id="137591"/>
    <lineage>
        <taxon>Bacteria</taxon>
        <taxon>Bacillati</taxon>
        <taxon>Bacillota</taxon>
        <taxon>Bacilli</taxon>
        <taxon>Lactobacillales</taxon>
        <taxon>Lactobacillaceae</taxon>
        <taxon>Weissella</taxon>
    </lineage>
</organism>
<keyword evidence="1" id="KW-0472">Membrane</keyword>
<keyword evidence="1" id="KW-0812">Transmembrane</keyword>
<protein>
    <submittedName>
        <fullName evidence="2">Uncharacterized protein</fullName>
    </submittedName>
</protein>
<name>A0A1X4JN81_9LACO</name>
<evidence type="ECO:0000313" key="3">
    <source>
        <dbReference type="Proteomes" id="UP000193588"/>
    </source>
</evidence>
<evidence type="ECO:0000313" key="2">
    <source>
        <dbReference type="EMBL" id="OSP90123.1"/>
    </source>
</evidence>
<gene>
    <name evidence="2" type="ORF">B9D04_01870</name>
</gene>
<dbReference type="Proteomes" id="UP000193588">
    <property type="component" value="Unassembled WGS sequence"/>
</dbReference>
<evidence type="ECO:0000256" key="1">
    <source>
        <dbReference type="SAM" id="Phobius"/>
    </source>
</evidence>
<dbReference type="AlphaFoldDB" id="A0A1X4JN81"/>